<reference evidence="3" key="1">
    <citation type="submission" date="2023-11" db="EMBL/GenBank/DDBJ databases">
        <authorList>
            <person name="De Vega J J."/>
            <person name="De Vega J J."/>
        </authorList>
    </citation>
    <scope>NUCLEOTIDE SEQUENCE</scope>
</reference>
<gene>
    <name evidence="3" type="ORF">MYCIT1_LOCUS34627</name>
    <name evidence="2" type="ORF">MYCIT1_LOCUS8239</name>
</gene>
<feature type="region of interest" description="Disordered" evidence="1">
    <location>
        <begin position="72"/>
        <end position="93"/>
    </location>
</feature>
<evidence type="ECO:0000313" key="2">
    <source>
        <dbReference type="EMBL" id="CAK5266478.1"/>
    </source>
</evidence>
<dbReference type="EMBL" id="CAVNYO010000460">
    <property type="protein sequence ID" value="CAK5282674.1"/>
    <property type="molecule type" value="Genomic_DNA"/>
</dbReference>
<keyword evidence="4" id="KW-1185">Reference proteome</keyword>
<feature type="compositionally biased region" description="Polar residues" evidence="1">
    <location>
        <begin position="72"/>
        <end position="83"/>
    </location>
</feature>
<evidence type="ECO:0000256" key="1">
    <source>
        <dbReference type="SAM" id="MobiDB-lite"/>
    </source>
</evidence>
<name>A0AAD2HUU7_9AGAR</name>
<sequence>MRHSSHPPIVQPHRKQGGLVGSVSPPRCQTLEYRPLPPRRRSVIRPPIVRETLVPHAPCVQTRRVHGIQLTTQQNTHRVQLPSTDPPLGTERLDDPAHELDQRLRVRETQDVRAEGNFQLRHVCAPQQVEEVCEVAVHGENPELHRQAWDRRRNAAREAHDTELVCEQNERGGGGACRGRGGEGDVAALQVFLDADRVPCFADSCPDQELLVGELAEDDVPEFEG</sequence>
<comment type="caution">
    <text evidence="3">The sequence shown here is derived from an EMBL/GenBank/DDBJ whole genome shotgun (WGS) entry which is preliminary data.</text>
</comment>
<accession>A0AAD2HUU7</accession>
<evidence type="ECO:0000313" key="4">
    <source>
        <dbReference type="Proteomes" id="UP001295794"/>
    </source>
</evidence>
<dbReference type="EMBL" id="CAVNYO010000109">
    <property type="protein sequence ID" value="CAK5266478.1"/>
    <property type="molecule type" value="Genomic_DNA"/>
</dbReference>
<organism evidence="3 4">
    <name type="scientific">Mycena citricolor</name>
    <dbReference type="NCBI Taxonomy" id="2018698"/>
    <lineage>
        <taxon>Eukaryota</taxon>
        <taxon>Fungi</taxon>
        <taxon>Dikarya</taxon>
        <taxon>Basidiomycota</taxon>
        <taxon>Agaricomycotina</taxon>
        <taxon>Agaricomycetes</taxon>
        <taxon>Agaricomycetidae</taxon>
        <taxon>Agaricales</taxon>
        <taxon>Marasmiineae</taxon>
        <taxon>Mycenaceae</taxon>
        <taxon>Mycena</taxon>
    </lineage>
</organism>
<proteinExistence type="predicted"/>
<dbReference type="Proteomes" id="UP001295794">
    <property type="component" value="Unassembled WGS sequence"/>
</dbReference>
<feature type="region of interest" description="Disordered" evidence="1">
    <location>
        <begin position="1"/>
        <end position="26"/>
    </location>
</feature>
<evidence type="ECO:0000313" key="3">
    <source>
        <dbReference type="EMBL" id="CAK5282674.1"/>
    </source>
</evidence>
<dbReference type="AlphaFoldDB" id="A0AAD2HUU7"/>
<protein>
    <submittedName>
        <fullName evidence="3">Uncharacterized protein</fullName>
    </submittedName>
</protein>